<keyword evidence="1" id="KW-0732">Signal</keyword>
<keyword evidence="3" id="KW-1185">Reference proteome</keyword>
<organism evidence="2 3">
    <name type="scientific">Podospora australis</name>
    <dbReference type="NCBI Taxonomy" id="1536484"/>
    <lineage>
        <taxon>Eukaryota</taxon>
        <taxon>Fungi</taxon>
        <taxon>Dikarya</taxon>
        <taxon>Ascomycota</taxon>
        <taxon>Pezizomycotina</taxon>
        <taxon>Sordariomycetes</taxon>
        <taxon>Sordariomycetidae</taxon>
        <taxon>Sordariales</taxon>
        <taxon>Podosporaceae</taxon>
        <taxon>Podospora</taxon>
    </lineage>
</organism>
<dbReference type="EMBL" id="MU864361">
    <property type="protein sequence ID" value="KAK4191036.1"/>
    <property type="molecule type" value="Genomic_DNA"/>
</dbReference>
<name>A0AAN6WZV1_9PEZI</name>
<reference evidence="2" key="2">
    <citation type="submission" date="2023-05" db="EMBL/GenBank/DDBJ databases">
        <authorList>
            <consortium name="Lawrence Berkeley National Laboratory"/>
            <person name="Steindorff A."/>
            <person name="Hensen N."/>
            <person name="Bonometti L."/>
            <person name="Westerberg I."/>
            <person name="Brannstrom I.O."/>
            <person name="Guillou S."/>
            <person name="Cros-Aarteil S."/>
            <person name="Calhoun S."/>
            <person name="Haridas S."/>
            <person name="Kuo A."/>
            <person name="Mondo S."/>
            <person name="Pangilinan J."/>
            <person name="Riley R."/>
            <person name="Labutti K."/>
            <person name="Andreopoulos B."/>
            <person name="Lipzen A."/>
            <person name="Chen C."/>
            <person name="Yanf M."/>
            <person name="Daum C."/>
            <person name="Ng V."/>
            <person name="Clum A."/>
            <person name="Ohm R."/>
            <person name="Martin F."/>
            <person name="Silar P."/>
            <person name="Natvig D."/>
            <person name="Lalanne C."/>
            <person name="Gautier V."/>
            <person name="Ament-Velasquez S.L."/>
            <person name="Kruys A."/>
            <person name="Hutchinson M.I."/>
            <person name="Powell A.J."/>
            <person name="Barry K."/>
            <person name="Miller A.N."/>
            <person name="Grigoriev I.V."/>
            <person name="Debuchy R."/>
            <person name="Gladieux P."/>
            <person name="Thoren M.H."/>
            <person name="Johannesson H."/>
        </authorList>
    </citation>
    <scope>NUCLEOTIDE SEQUENCE</scope>
    <source>
        <strain evidence="2">PSN309</strain>
    </source>
</reference>
<evidence type="ECO:0000256" key="1">
    <source>
        <dbReference type="SAM" id="SignalP"/>
    </source>
</evidence>
<feature type="signal peptide" evidence="1">
    <location>
        <begin position="1"/>
        <end position="22"/>
    </location>
</feature>
<dbReference type="Proteomes" id="UP001302126">
    <property type="component" value="Unassembled WGS sequence"/>
</dbReference>
<protein>
    <submittedName>
        <fullName evidence="2">Uncharacterized protein</fullName>
    </submittedName>
</protein>
<sequence length="105" mass="11237">MKFSALAVIAAALFSSTTFALASTFDAALGAPHSELELRAPRGKGKHHHAHGVLADFRKPCVCEADRCPTFLNKKALCVCQAAHIQGCYLKSQNGCPKPSAKTWL</sequence>
<accession>A0AAN6WZV1</accession>
<comment type="caution">
    <text evidence="2">The sequence shown here is derived from an EMBL/GenBank/DDBJ whole genome shotgun (WGS) entry which is preliminary data.</text>
</comment>
<dbReference type="AlphaFoldDB" id="A0AAN6WZV1"/>
<feature type="chain" id="PRO_5043012619" evidence="1">
    <location>
        <begin position="23"/>
        <end position="105"/>
    </location>
</feature>
<reference evidence="2" key="1">
    <citation type="journal article" date="2023" name="Mol. Phylogenet. Evol.">
        <title>Genome-scale phylogeny and comparative genomics of the fungal order Sordariales.</title>
        <authorList>
            <person name="Hensen N."/>
            <person name="Bonometti L."/>
            <person name="Westerberg I."/>
            <person name="Brannstrom I.O."/>
            <person name="Guillou S."/>
            <person name="Cros-Aarteil S."/>
            <person name="Calhoun S."/>
            <person name="Haridas S."/>
            <person name="Kuo A."/>
            <person name="Mondo S."/>
            <person name="Pangilinan J."/>
            <person name="Riley R."/>
            <person name="LaButti K."/>
            <person name="Andreopoulos B."/>
            <person name="Lipzen A."/>
            <person name="Chen C."/>
            <person name="Yan M."/>
            <person name="Daum C."/>
            <person name="Ng V."/>
            <person name="Clum A."/>
            <person name="Steindorff A."/>
            <person name="Ohm R.A."/>
            <person name="Martin F."/>
            <person name="Silar P."/>
            <person name="Natvig D.O."/>
            <person name="Lalanne C."/>
            <person name="Gautier V."/>
            <person name="Ament-Velasquez S.L."/>
            <person name="Kruys A."/>
            <person name="Hutchinson M.I."/>
            <person name="Powell A.J."/>
            <person name="Barry K."/>
            <person name="Miller A.N."/>
            <person name="Grigoriev I.V."/>
            <person name="Debuchy R."/>
            <person name="Gladieux P."/>
            <person name="Hiltunen Thoren M."/>
            <person name="Johannesson H."/>
        </authorList>
    </citation>
    <scope>NUCLEOTIDE SEQUENCE</scope>
    <source>
        <strain evidence="2">PSN309</strain>
    </source>
</reference>
<evidence type="ECO:0000313" key="3">
    <source>
        <dbReference type="Proteomes" id="UP001302126"/>
    </source>
</evidence>
<gene>
    <name evidence="2" type="ORF">QBC35DRAFT_471111</name>
</gene>
<proteinExistence type="predicted"/>
<evidence type="ECO:0000313" key="2">
    <source>
        <dbReference type="EMBL" id="KAK4191036.1"/>
    </source>
</evidence>